<dbReference type="EMBL" id="VSSQ01108418">
    <property type="protein sequence ID" value="MPN47145.1"/>
    <property type="molecule type" value="Genomic_DNA"/>
</dbReference>
<proteinExistence type="predicted"/>
<organism evidence="1">
    <name type="scientific">bioreactor metagenome</name>
    <dbReference type="NCBI Taxonomy" id="1076179"/>
    <lineage>
        <taxon>unclassified sequences</taxon>
        <taxon>metagenomes</taxon>
        <taxon>ecological metagenomes</taxon>
    </lineage>
</organism>
<reference evidence="1" key="1">
    <citation type="submission" date="2019-08" db="EMBL/GenBank/DDBJ databases">
        <authorList>
            <person name="Kucharzyk K."/>
            <person name="Murdoch R.W."/>
            <person name="Higgins S."/>
            <person name="Loffler F."/>
        </authorList>
    </citation>
    <scope>NUCLEOTIDE SEQUENCE</scope>
</reference>
<gene>
    <name evidence="1" type="ORF">SDC9_194745</name>
</gene>
<comment type="caution">
    <text evidence="1">The sequence shown here is derived from an EMBL/GenBank/DDBJ whole genome shotgun (WGS) entry which is preliminary data.</text>
</comment>
<evidence type="ECO:0000313" key="1">
    <source>
        <dbReference type="EMBL" id="MPN47145.1"/>
    </source>
</evidence>
<accession>A0A645I745</accession>
<name>A0A645I745_9ZZZZ</name>
<protein>
    <submittedName>
        <fullName evidence="1">Uncharacterized protein</fullName>
    </submittedName>
</protein>
<sequence length="65" mass="7687">MLIGRESRDEPNPCYIVSNEQFICRFGRITERVSIIRNESNEITGFTMENDRVFCMSLQKVQDIR</sequence>
<dbReference type="AlphaFoldDB" id="A0A645I745"/>